<keyword evidence="8" id="KW-0843">Virulence</keyword>
<dbReference type="Pfam" id="PF18269">
    <property type="entry name" value="T3SS_ATPase_C"/>
    <property type="match status" value="1"/>
</dbReference>
<evidence type="ECO:0000256" key="2">
    <source>
        <dbReference type="ARBA" id="ARBA00022448"/>
    </source>
</evidence>
<evidence type="ECO:0000256" key="1">
    <source>
        <dbReference type="ARBA" id="ARBA00004496"/>
    </source>
</evidence>
<dbReference type="CDD" id="cd01136">
    <property type="entry name" value="ATPase_flagellum-secretory_path_III"/>
    <property type="match status" value="1"/>
</dbReference>
<dbReference type="EMBL" id="FOXR01000001">
    <property type="protein sequence ID" value="SFP59333.1"/>
    <property type="molecule type" value="Genomic_DNA"/>
</dbReference>
<dbReference type="GO" id="GO:0030254">
    <property type="term" value="P:protein secretion by the type III secretion system"/>
    <property type="evidence" value="ECO:0007669"/>
    <property type="project" value="InterPro"/>
</dbReference>
<dbReference type="InterPro" id="IPR050053">
    <property type="entry name" value="ATPase_alpha/beta_chains"/>
</dbReference>
<keyword evidence="2" id="KW-0813">Transport</keyword>
<evidence type="ECO:0000256" key="5">
    <source>
        <dbReference type="ARBA" id="ARBA00022840"/>
    </source>
</evidence>
<dbReference type="InterPro" id="IPR040627">
    <property type="entry name" value="T3SS_ATPase_C"/>
</dbReference>
<dbReference type="GO" id="GO:0008564">
    <property type="term" value="F:protein-exporting ATPase activity"/>
    <property type="evidence" value="ECO:0007669"/>
    <property type="project" value="UniProtKB-EC"/>
</dbReference>
<dbReference type="GO" id="GO:0071973">
    <property type="term" value="P:bacterial-type flagellum-dependent cell motility"/>
    <property type="evidence" value="ECO:0007669"/>
    <property type="project" value="InterPro"/>
</dbReference>
<dbReference type="InterPro" id="IPR022425">
    <property type="entry name" value="FliI_clade2"/>
</dbReference>
<dbReference type="InterPro" id="IPR013380">
    <property type="entry name" value="ATPase_T3SS_SctN"/>
</dbReference>
<evidence type="ECO:0000256" key="3">
    <source>
        <dbReference type="ARBA" id="ARBA00022490"/>
    </source>
</evidence>
<protein>
    <recommendedName>
        <fullName evidence="12">Type 3 secretion system ATPase</fullName>
        <ecNumber evidence="11">7.4.2.8</ecNumber>
    </recommendedName>
</protein>
<dbReference type="CDD" id="cd18114">
    <property type="entry name" value="ATP-synt_flagellum-secretory_path_III_C"/>
    <property type="match status" value="1"/>
</dbReference>
<dbReference type="InterPro" id="IPR000194">
    <property type="entry name" value="ATPase_F1/V1/A1_a/bsu_nucl-bd"/>
</dbReference>
<evidence type="ECO:0000313" key="15">
    <source>
        <dbReference type="EMBL" id="SFP59333.1"/>
    </source>
</evidence>
<keyword evidence="16" id="KW-1185">Reference proteome</keyword>
<proteinExistence type="inferred from homology"/>
<keyword evidence="5" id="KW-0067">ATP-binding</keyword>
<keyword evidence="6" id="KW-0653">Protein transport</keyword>
<dbReference type="PANTHER" id="PTHR15184:SF9">
    <property type="entry name" value="SPI-1 TYPE 3 SECRETION SYSTEM ATPASE"/>
    <property type="match status" value="1"/>
</dbReference>
<organism evidence="15 16">
    <name type="scientific">Caldicoprobacter faecalis</name>
    <dbReference type="NCBI Taxonomy" id="937334"/>
    <lineage>
        <taxon>Bacteria</taxon>
        <taxon>Bacillati</taxon>
        <taxon>Bacillota</taxon>
        <taxon>Clostridia</taxon>
        <taxon>Caldicoprobacterales</taxon>
        <taxon>Caldicoprobacteraceae</taxon>
        <taxon>Caldicoprobacter</taxon>
    </lineage>
</organism>
<dbReference type="Pfam" id="PF02874">
    <property type="entry name" value="ATP-synt_ab_N"/>
    <property type="match status" value="1"/>
</dbReference>
<keyword evidence="9" id="KW-0406">Ion transport</keyword>
<dbReference type="GO" id="GO:0046961">
    <property type="term" value="F:proton-transporting ATPase activity, rotational mechanism"/>
    <property type="evidence" value="ECO:0007669"/>
    <property type="project" value="InterPro"/>
</dbReference>
<feature type="domain" description="AAA+ ATPase" evidence="14">
    <location>
        <begin position="160"/>
        <end position="341"/>
    </location>
</feature>
<evidence type="ECO:0000256" key="13">
    <source>
        <dbReference type="ARBA" id="ARBA00034006"/>
    </source>
</evidence>
<comment type="catalytic activity">
    <reaction evidence="13">
        <text>ATP + H2O + cellular proteinSide 1 = ADP + phosphate + cellular proteinSide 2.</text>
        <dbReference type="EC" id="7.4.2.8"/>
    </reaction>
</comment>
<dbReference type="GO" id="GO:0046933">
    <property type="term" value="F:proton-transporting ATP synthase activity, rotational mechanism"/>
    <property type="evidence" value="ECO:0007669"/>
    <property type="project" value="TreeGrafter"/>
</dbReference>
<dbReference type="InterPro" id="IPR005714">
    <property type="entry name" value="ATPase_T3SS_FliI/YscN"/>
</dbReference>
<keyword evidence="3" id="KW-0963">Cytoplasm</keyword>
<dbReference type="OrthoDB" id="9802718at2"/>
<dbReference type="RefSeq" id="WP_092281779.1">
    <property type="nucleotide sequence ID" value="NZ_FOXR01000001.1"/>
</dbReference>
<dbReference type="FunFam" id="3.40.50.12240:FF:000002">
    <property type="entry name" value="Flagellum-specific ATP synthase FliI"/>
    <property type="match status" value="1"/>
</dbReference>
<comment type="similarity">
    <text evidence="10">Belongs to the ATPase alpha/beta chains family. T3SS ATPase subfamily.</text>
</comment>
<reference evidence="15 16" key="1">
    <citation type="submission" date="2016-10" db="EMBL/GenBank/DDBJ databases">
        <authorList>
            <person name="de Groot N.N."/>
        </authorList>
    </citation>
    <scope>NUCLEOTIDE SEQUENCE [LARGE SCALE GENOMIC DNA]</scope>
    <source>
        <strain evidence="15 16">DSM 20678</strain>
    </source>
</reference>
<evidence type="ECO:0000256" key="9">
    <source>
        <dbReference type="ARBA" id="ARBA00023065"/>
    </source>
</evidence>
<evidence type="ECO:0000256" key="11">
    <source>
        <dbReference type="ARBA" id="ARBA00024382"/>
    </source>
</evidence>
<comment type="subcellular location">
    <subcellularLocation>
        <location evidence="1">Cytoplasm</location>
    </subcellularLocation>
</comment>
<evidence type="ECO:0000256" key="12">
    <source>
        <dbReference type="ARBA" id="ARBA00024442"/>
    </source>
</evidence>
<dbReference type="GO" id="GO:0005737">
    <property type="term" value="C:cytoplasm"/>
    <property type="evidence" value="ECO:0007669"/>
    <property type="project" value="UniProtKB-SubCell"/>
</dbReference>
<gene>
    <name evidence="15" type="ORF">SAMN05444406_10133</name>
</gene>
<evidence type="ECO:0000259" key="14">
    <source>
        <dbReference type="SMART" id="SM00382"/>
    </source>
</evidence>
<name>A0A1I5RLH4_9FIRM</name>
<dbReference type="NCBIfam" id="TIGR01026">
    <property type="entry name" value="fliI_yscN"/>
    <property type="match status" value="1"/>
</dbReference>
<dbReference type="GO" id="GO:0005524">
    <property type="term" value="F:ATP binding"/>
    <property type="evidence" value="ECO:0007669"/>
    <property type="project" value="UniProtKB-KW"/>
</dbReference>
<keyword evidence="4" id="KW-0547">Nucleotide-binding</keyword>
<evidence type="ECO:0000256" key="8">
    <source>
        <dbReference type="ARBA" id="ARBA00023026"/>
    </source>
</evidence>
<dbReference type="InterPro" id="IPR020003">
    <property type="entry name" value="ATPase_a/bsu_AS"/>
</dbReference>
<evidence type="ECO:0000313" key="16">
    <source>
        <dbReference type="Proteomes" id="UP000198577"/>
    </source>
</evidence>
<dbReference type="GO" id="GO:0030257">
    <property type="term" value="C:type III protein secretion system complex"/>
    <property type="evidence" value="ECO:0007669"/>
    <property type="project" value="InterPro"/>
</dbReference>
<dbReference type="GO" id="GO:0044780">
    <property type="term" value="P:bacterial-type flagellum assembly"/>
    <property type="evidence" value="ECO:0007669"/>
    <property type="project" value="InterPro"/>
</dbReference>
<dbReference type="SMART" id="SM00382">
    <property type="entry name" value="AAA"/>
    <property type="match status" value="1"/>
</dbReference>
<dbReference type="EC" id="7.4.2.8" evidence="11"/>
<dbReference type="InterPro" id="IPR003593">
    <property type="entry name" value="AAA+_ATPase"/>
</dbReference>
<dbReference type="PANTHER" id="PTHR15184">
    <property type="entry name" value="ATP SYNTHASE"/>
    <property type="match status" value="1"/>
</dbReference>
<evidence type="ECO:0000256" key="7">
    <source>
        <dbReference type="ARBA" id="ARBA00022967"/>
    </source>
</evidence>
<dbReference type="Pfam" id="PF00006">
    <property type="entry name" value="ATP-synt_ab"/>
    <property type="match status" value="1"/>
</dbReference>
<evidence type="ECO:0000256" key="4">
    <source>
        <dbReference type="ARBA" id="ARBA00022741"/>
    </source>
</evidence>
<dbReference type="CDD" id="cd18117">
    <property type="entry name" value="ATP-synt_flagellum-secretory_path_III_N"/>
    <property type="match status" value="1"/>
</dbReference>
<dbReference type="NCBIfam" id="TIGR03497">
    <property type="entry name" value="FliI_clade2"/>
    <property type="match status" value="1"/>
</dbReference>
<dbReference type="GO" id="GO:0016887">
    <property type="term" value="F:ATP hydrolysis activity"/>
    <property type="evidence" value="ECO:0007669"/>
    <property type="project" value="InterPro"/>
</dbReference>
<sequence length="439" mass="48113">MHGCISLEKYREIVNGIEVIKCTGQVVQVIGLTIEAEAPVGEVGEICHIYNTREAAYIPAEIVGFRKDRILLMPYGELNGIGPGSKVVFTNKPFMVAVGSQLIGRILDGLGNPMDDKGPVELEKWVSIQNVPPHPLNRQRISTPLVLGVRAIDGLLTCGRGQRLGIFAGSGVGKSTLLGMIARNTLADVNVIALIGERGREVREFIEKDLKKDGLERSVIVVATSDQPPLVRLKAAFVATTIAEFFRDKGKNVLLMMDSLTRFAMAQREVGLAIGEPPVSRGYTPSVFSILPKLLERVGNGEKGSITGLYTVLVDGDDFNEPISDAARGILDGHIILSRRLANRNHYPAIDVLGSVSRVMPDIVDKSHMNVAAKIKTLMAAYEEARDLINIGAYRRGSNPEVDEAIQKMPQITEFLQQAIDEKAEFEDTYRWMQRIVSS</sequence>
<dbReference type="InterPro" id="IPR027417">
    <property type="entry name" value="P-loop_NTPase"/>
</dbReference>
<dbReference type="SUPFAM" id="SSF52540">
    <property type="entry name" value="P-loop containing nucleoside triphosphate hydrolases"/>
    <property type="match status" value="1"/>
</dbReference>
<dbReference type="NCBIfam" id="TIGR02546">
    <property type="entry name" value="III_secr_ATP"/>
    <property type="match status" value="1"/>
</dbReference>
<dbReference type="PROSITE" id="PS00152">
    <property type="entry name" value="ATPASE_ALPHA_BETA"/>
    <property type="match status" value="1"/>
</dbReference>
<dbReference type="Proteomes" id="UP000198577">
    <property type="component" value="Unassembled WGS sequence"/>
</dbReference>
<evidence type="ECO:0000256" key="10">
    <source>
        <dbReference type="ARBA" id="ARBA00024342"/>
    </source>
</evidence>
<dbReference type="InterPro" id="IPR004100">
    <property type="entry name" value="ATPase_F1/V1/A1_a/bsu_N"/>
</dbReference>
<dbReference type="AlphaFoldDB" id="A0A1I5RLH4"/>
<dbReference type="STRING" id="937334.SAMN05444406_10133"/>
<evidence type="ECO:0000256" key="6">
    <source>
        <dbReference type="ARBA" id="ARBA00022927"/>
    </source>
</evidence>
<keyword evidence="7" id="KW-1278">Translocase</keyword>
<dbReference type="Gene3D" id="3.40.50.12240">
    <property type="match status" value="1"/>
</dbReference>
<accession>A0A1I5RLH4</accession>